<keyword evidence="1" id="KW-0378">Hydrolase</keyword>
<evidence type="ECO:0000256" key="2">
    <source>
        <dbReference type="ARBA" id="ARBA00023098"/>
    </source>
</evidence>
<dbReference type="InterPro" id="IPR011993">
    <property type="entry name" value="PH-like_dom_sf"/>
</dbReference>
<sequence>MNVVRARPPSRQSKDADFIPSSSGDGSEPIKYCIRRVTSDPQGSSAWANRNIKADDVNNNHEEEDSTGSSSSRDMGRSIFAAIAEYNETQSFSSKFGPRTSESMSNAQDYQSEGMPEFTTGGRFKDSQFQTKSTSRFSNFFRRRRSITATDTSAISRNDIYMQGYLSKQGSWRKNWKTRYFILRIDEPSLVYCDSEENREVLGQVPITKDTTVLDMSTASSKPTFEVQSPQRKLLLEAASMDDLKHWLDAIQETIDLVSSRLQEDEDTMAFQPRMSPEVRISASKDDALSIRSSTTYSATGSDDATNVLDLRVELLLDMGKDRMAYYVLLEGLEKDCEFQSIAQTDIFRSPDTNQSSLCRHAFTFLLPLHPDKYSELKFSLFRAPQADDVAFGKSAFAVGAIDMATFVPAALGPVGMDLMLQPAKKDRLGVVRNNLTASNATRQSRRSIADESDGGLSLHIAAFAPDKRLVVGLPETTVVTAHRKYVMPTTVAPCGIVVVESLSVPKATFAMPIAYLQFLVDDLDTRMRDLKQTVDAKKLPPILAQYAALQEDARAHVGFLSEEAKGRAHFKRSTYKKKKEWAMVATNLHLQTMQVYNGHDMAGAYTTITMGAAAVHTKGFANGGGSRLKETLHEVLQEANRLRRPRSKEQDPLTTFELFHMPVGLLSSASATSTNKSYDPVSVARKAWFELEMRHHSLCIQVLSATAAQIGSMLELATSGSIYHTMVWRVVMRNNLLMSFESLLSTSGNEGGMLEDFHMACKWLEQVVFSFQVSANPSEPVGYKISRDANYLLHVVVRIPVSLSEALPMDLATGKRTFRVLAVLFTQGVNEMQSLAHAMHSAHTQIQDAINQDSLGRLKHYYTHFKTIKFDKLSVPDAGYGSPFHPDIPALDAKWAAMEQNILQTTKQHKKNVQILMTTSEFCRLLGGGRATCCKSGKDRTAMSVTLEQARILATEAKAVNVKHMIETMRLCGVRRENVFKNIQSYTYAFNELQRKLLPECYKPPVGTYKKGTT</sequence>
<evidence type="ECO:0000313" key="6">
    <source>
        <dbReference type="EMBL" id="VFT91805.1"/>
    </source>
</evidence>
<dbReference type="EMBL" id="CAADRA010005622">
    <property type="protein sequence ID" value="VFT91805.1"/>
    <property type="molecule type" value="Genomic_DNA"/>
</dbReference>
<proteinExistence type="predicted"/>
<keyword evidence="7" id="KW-1185">Reference proteome</keyword>
<dbReference type="Pfam" id="PF00169">
    <property type="entry name" value="PH"/>
    <property type="match status" value="1"/>
</dbReference>
<gene>
    <name evidence="6" type="primary">Aste57867_14991</name>
    <name evidence="5" type="ORF">As57867_014935</name>
    <name evidence="6" type="ORF">ASTE57867_14991</name>
</gene>
<dbReference type="AlphaFoldDB" id="A0A485L3W4"/>
<dbReference type="OrthoDB" id="159395at2759"/>
<feature type="domain" description="PH" evidence="4">
    <location>
        <begin position="159"/>
        <end position="256"/>
    </location>
</feature>
<dbReference type="SMART" id="SM00233">
    <property type="entry name" value="PH"/>
    <property type="match status" value="1"/>
</dbReference>
<evidence type="ECO:0000256" key="3">
    <source>
        <dbReference type="SAM" id="MobiDB-lite"/>
    </source>
</evidence>
<dbReference type="EMBL" id="VJMH01005601">
    <property type="protein sequence ID" value="KAF0694105.1"/>
    <property type="molecule type" value="Genomic_DNA"/>
</dbReference>
<evidence type="ECO:0000259" key="4">
    <source>
        <dbReference type="PROSITE" id="PS50003"/>
    </source>
</evidence>
<reference evidence="5" key="2">
    <citation type="submission" date="2019-06" db="EMBL/GenBank/DDBJ databases">
        <title>Genomics analysis of Aphanomyces spp. identifies a new class of oomycete effector associated with host adaptation.</title>
        <authorList>
            <person name="Gaulin E."/>
        </authorList>
    </citation>
    <scope>NUCLEOTIDE SEQUENCE</scope>
    <source>
        <strain evidence="5">CBS 578.67</strain>
    </source>
</reference>
<name>A0A485L3W4_9STRA</name>
<feature type="compositionally biased region" description="Polar residues" evidence="3">
    <location>
        <begin position="39"/>
        <end position="48"/>
    </location>
</feature>
<dbReference type="FunFam" id="2.30.29.30:FF:000286">
    <property type="entry name" value="PH-protein kinase domain containing protein"/>
    <property type="match status" value="1"/>
</dbReference>
<dbReference type="SUPFAM" id="SSF50729">
    <property type="entry name" value="PH domain-like"/>
    <property type="match status" value="1"/>
</dbReference>
<dbReference type="PANTHER" id="PTHR12187">
    <property type="entry name" value="AGAP000124-PA"/>
    <property type="match status" value="1"/>
</dbReference>
<dbReference type="PANTHER" id="PTHR12187:SF11">
    <property type="entry name" value="PHOSPHATIDYLINOSITOL-3,4-BISPHOSPHATE 4-PHOSPHATASE"/>
    <property type="match status" value="1"/>
</dbReference>
<evidence type="ECO:0000313" key="7">
    <source>
        <dbReference type="Proteomes" id="UP000332933"/>
    </source>
</evidence>
<dbReference type="GO" id="GO:0005737">
    <property type="term" value="C:cytoplasm"/>
    <property type="evidence" value="ECO:0007669"/>
    <property type="project" value="TreeGrafter"/>
</dbReference>
<dbReference type="Gene3D" id="2.30.29.30">
    <property type="entry name" value="Pleckstrin-homology domain (PH domain)/Phosphotyrosine-binding domain (PTB)"/>
    <property type="match status" value="1"/>
</dbReference>
<dbReference type="GO" id="GO:0016316">
    <property type="term" value="F:phosphatidylinositol-3,4-bisphosphate 4-phosphatase activity"/>
    <property type="evidence" value="ECO:0007669"/>
    <property type="project" value="InterPro"/>
</dbReference>
<feature type="region of interest" description="Disordered" evidence="3">
    <location>
        <begin position="1"/>
        <end position="74"/>
    </location>
</feature>
<organism evidence="6 7">
    <name type="scientific">Aphanomyces stellatus</name>
    <dbReference type="NCBI Taxonomy" id="120398"/>
    <lineage>
        <taxon>Eukaryota</taxon>
        <taxon>Sar</taxon>
        <taxon>Stramenopiles</taxon>
        <taxon>Oomycota</taxon>
        <taxon>Saprolegniomycetes</taxon>
        <taxon>Saprolegniales</taxon>
        <taxon>Verrucalvaceae</taxon>
        <taxon>Aphanomyces</taxon>
    </lineage>
</organism>
<dbReference type="PROSITE" id="PS50003">
    <property type="entry name" value="PH_DOMAIN"/>
    <property type="match status" value="1"/>
</dbReference>
<evidence type="ECO:0000256" key="1">
    <source>
        <dbReference type="ARBA" id="ARBA00022801"/>
    </source>
</evidence>
<feature type="compositionally biased region" description="Basic and acidic residues" evidence="3">
    <location>
        <begin position="52"/>
        <end position="61"/>
    </location>
</feature>
<reference evidence="6 7" key="1">
    <citation type="submission" date="2019-03" db="EMBL/GenBank/DDBJ databases">
        <authorList>
            <person name="Gaulin E."/>
            <person name="Dumas B."/>
        </authorList>
    </citation>
    <scope>NUCLEOTIDE SEQUENCE [LARGE SCALE GENOMIC DNA]</scope>
    <source>
        <strain evidence="6">CBS 568.67</strain>
    </source>
</reference>
<dbReference type="InterPro" id="IPR039034">
    <property type="entry name" value="INPP4"/>
</dbReference>
<evidence type="ECO:0000313" key="5">
    <source>
        <dbReference type="EMBL" id="KAF0694105.1"/>
    </source>
</evidence>
<accession>A0A485L3W4</accession>
<dbReference type="InterPro" id="IPR001849">
    <property type="entry name" value="PH_domain"/>
</dbReference>
<dbReference type="Proteomes" id="UP000332933">
    <property type="component" value="Unassembled WGS sequence"/>
</dbReference>
<protein>
    <submittedName>
        <fullName evidence="6">Aste57867_14991 protein</fullName>
    </submittedName>
</protein>
<keyword evidence="2" id="KW-0443">Lipid metabolism</keyword>